<dbReference type="Pfam" id="PF00646">
    <property type="entry name" value="F-box"/>
    <property type="match status" value="1"/>
</dbReference>
<dbReference type="AlphaFoldDB" id="R8BLF4"/>
<dbReference type="PROSITE" id="PS50181">
    <property type="entry name" value="FBOX"/>
    <property type="match status" value="1"/>
</dbReference>
<dbReference type="SUPFAM" id="SSF81383">
    <property type="entry name" value="F-box domain"/>
    <property type="match status" value="1"/>
</dbReference>
<evidence type="ECO:0000313" key="4">
    <source>
        <dbReference type="Proteomes" id="UP000014074"/>
    </source>
</evidence>
<dbReference type="InterPro" id="IPR001810">
    <property type="entry name" value="F-box_dom"/>
</dbReference>
<feature type="domain" description="F-box" evidence="2">
    <location>
        <begin position="15"/>
        <end position="64"/>
    </location>
</feature>
<dbReference type="KEGG" id="tmn:UCRPA7_4305"/>
<evidence type="ECO:0000313" key="3">
    <source>
        <dbReference type="EMBL" id="EOO00221.1"/>
    </source>
</evidence>
<feature type="region of interest" description="Disordered" evidence="1">
    <location>
        <begin position="464"/>
        <end position="496"/>
    </location>
</feature>
<dbReference type="CDD" id="cd09917">
    <property type="entry name" value="F-box_SF"/>
    <property type="match status" value="1"/>
</dbReference>
<accession>R8BLF4</accession>
<reference evidence="4" key="1">
    <citation type="journal article" date="2013" name="Genome Announc.">
        <title>Draft genome sequence of the ascomycete Phaeoacremonium aleophilum strain UCR-PA7, a causal agent of the esca disease complex in grapevines.</title>
        <authorList>
            <person name="Blanco-Ulate B."/>
            <person name="Rolshausen P."/>
            <person name="Cantu D."/>
        </authorList>
    </citation>
    <scope>NUCLEOTIDE SEQUENCE [LARGE SCALE GENOMIC DNA]</scope>
    <source>
        <strain evidence="4">UCR-PA7</strain>
    </source>
</reference>
<evidence type="ECO:0000256" key="1">
    <source>
        <dbReference type="SAM" id="MobiDB-lite"/>
    </source>
</evidence>
<dbReference type="RefSeq" id="XP_007915044.1">
    <property type="nucleotide sequence ID" value="XM_007916853.1"/>
</dbReference>
<dbReference type="InterPro" id="IPR036047">
    <property type="entry name" value="F-box-like_dom_sf"/>
</dbReference>
<dbReference type="Proteomes" id="UP000014074">
    <property type="component" value="Unassembled WGS sequence"/>
</dbReference>
<gene>
    <name evidence="3" type="ORF">UCRPA7_4305</name>
</gene>
<sequence length="496" mass="54780">MTQLVTRPVMDSSGASQLVKMPLEVLQRIAYFLPTSDLCLLRLTCKAVESSVFIAFTREFFAKKQFMLTEFSLQTLLDISQHPTLGPSLTHLIIGLDRYYADRLRTIHLHTIEDELELRDAFNAQQELLNTGRASNLLAQALRNLRGLQTVDIRDFNSPSRWRDGGAQWSSYGATIGGRYNHQLAIGPTHYSADKDVFVDHAFKIVLVALAESGIDLPNIEVVLKDRAWGLTSQVFDIRPWLAPTLRPILANLQRLHLAVLLSSEIPSSYITGTSQPQDPAMTDPFNAGLRSFLALTPNLLWLRVNFQSSGPEPTAKFLTWLGQPAPIGNTPTPFNDPAPISLPLQQLDLGVLNISPAILLAALVKFAPTLKAVNLWEIALVSTQSDWDDKVNLWARLFKSLANSSLDLQSFMLGRVRQVNSSGFLSATVNFGTRANGTPVGSTRCSSSAKHFLLKLAKETSVVFPETPEYESEGDEVDGDGDGDDQDLSDFDESD</sequence>
<evidence type="ECO:0000259" key="2">
    <source>
        <dbReference type="PROSITE" id="PS50181"/>
    </source>
</evidence>
<organism evidence="3 4">
    <name type="scientific">Phaeoacremonium minimum (strain UCR-PA7)</name>
    <name type="common">Esca disease fungus</name>
    <name type="synonym">Togninia minima</name>
    <dbReference type="NCBI Taxonomy" id="1286976"/>
    <lineage>
        <taxon>Eukaryota</taxon>
        <taxon>Fungi</taxon>
        <taxon>Dikarya</taxon>
        <taxon>Ascomycota</taxon>
        <taxon>Pezizomycotina</taxon>
        <taxon>Sordariomycetes</taxon>
        <taxon>Sordariomycetidae</taxon>
        <taxon>Togniniales</taxon>
        <taxon>Togniniaceae</taxon>
        <taxon>Phaeoacremonium</taxon>
    </lineage>
</organism>
<dbReference type="HOGENOM" id="CLU_034964_0_0_1"/>
<protein>
    <submittedName>
        <fullName evidence="3">Putative f-box domain containing protein</fullName>
    </submittedName>
</protein>
<keyword evidence="4" id="KW-1185">Reference proteome</keyword>
<proteinExistence type="predicted"/>
<dbReference type="GeneID" id="19324743"/>
<dbReference type="OrthoDB" id="5279008at2759"/>
<feature type="compositionally biased region" description="Acidic residues" evidence="1">
    <location>
        <begin position="469"/>
        <end position="496"/>
    </location>
</feature>
<dbReference type="EMBL" id="KB933101">
    <property type="protein sequence ID" value="EOO00221.1"/>
    <property type="molecule type" value="Genomic_DNA"/>
</dbReference>
<dbReference type="eggNOG" id="ENOG502SIJ0">
    <property type="taxonomic scope" value="Eukaryota"/>
</dbReference>
<name>R8BLF4_PHAM7</name>